<accession>A0A191ZZF7</accession>
<dbReference type="GO" id="GO:0017000">
    <property type="term" value="P:antibiotic biosynthetic process"/>
    <property type="evidence" value="ECO:0007669"/>
    <property type="project" value="InterPro"/>
</dbReference>
<evidence type="ECO:0000256" key="3">
    <source>
        <dbReference type="ARBA" id="ARBA00022801"/>
    </source>
</evidence>
<name>A0A191ZZF7_9RALS</name>
<sequence length="797" mass="85548">MQQFMQGFALRGTLAMAALAALAGCASTDSGWATPSDTGLSADISRTAFGIPHIRANDYASLGYGMAYAYAQDNVCLLADQVVTVNGERSKTFGPEGTVTVSFKPIPNTQSDAFFKGAFDEAGLRAGYAQMSPEARELLRGYIAGYNRYLKDTPAADRPAACRNAAWVRPLTLADMMLMGEEKAIQASAGAMLQSIVAAQPPGGAPVSGVAIPPLAIDTAALDRDLQLRDMPIGSNGWAFGKSATDNGHGVLLGNPHFPWTTTNRFYQVHLTVPGKLDVMGASIAAFPVVSIGFNKDVAWTHTVSTGRRFTVFELKLAEGDPTTYLIDGTPHKMTTRTVAFDVKLPDGRIERRTHTFYDTVYGPVLSMPAGGMPWTTQKAYTLRDANRNNTRSIDTWLHIGQAKDVAGIRQAIGNLGIPWVNTIATDRSGRALFADVSTTPDVSAESLKRCAPSPLADKLFKGVGLVLLDGSRSTCNWQVDPASPVPGLVAPARMPVLERDDYVANSNDSSWLTNPAQKMTGYSPVMGSIDVPQRLRTRIGIIEIERRLNGTDGLPGNKVNLPNLQAMIFRDANLAGHLVRDDLLAACKAGSGNLDADVRDGCAALAQWNLNSNVDAHAAHLFREFWMRAKDIPHVYAVDFNPADPVHTPRNLRMSDITVRTAVFKALKDAVGAVRTAGFALDAPLGTVQAAHAPGGDIALHGGEEYEGVLNKLQSTPIGPKGLQVYFGTSYIQTVTFDDQGPVADALLTYGESSDPASPRAFDQMREFSAKRWNRLPFSEAAIAADPALKVTKLSQ</sequence>
<dbReference type="PANTHER" id="PTHR34218">
    <property type="entry name" value="PEPTIDASE S45 PENICILLIN AMIDASE"/>
    <property type="match status" value="1"/>
</dbReference>
<dbReference type="Gene3D" id="1.10.439.10">
    <property type="entry name" value="Penicillin Amidohydrolase, domain 1"/>
    <property type="match status" value="1"/>
</dbReference>
<keyword evidence="2" id="KW-0732">Signal</keyword>
<dbReference type="SUPFAM" id="SSF56235">
    <property type="entry name" value="N-terminal nucleophile aminohydrolases (Ntn hydrolases)"/>
    <property type="match status" value="1"/>
</dbReference>
<dbReference type="InterPro" id="IPR029055">
    <property type="entry name" value="Ntn_hydrolases_N"/>
</dbReference>
<evidence type="ECO:0000313" key="5">
    <source>
        <dbReference type="EMBL" id="ANJ73442.1"/>
    </source>
</evidence>
<evidence type="ECO:0000256" key="2">
    <source>
        <dbReference type="ARBA" id="ARBA00022729"/>
    </source>
</evidence>
<dbReference type="GO" id="GO:0016811">
    <property type="term" value="F:hydrolase activity, acting on carbon-nitrogen (but not peptide) bonds, in linear amides"/>
    <property type="evidence" value="ECO:0007669"/>
    <property type="project" value="InterPro"/>
</dbReference>
<dbReference type="AlphaFoldDB" id="A0A191ZZF7"/>
<organism evidence="5 6">
    <name type="scientific">Ralstonia insidiosa</name>
    <dbReference type="NCBI Taxonomy" id="190721"/>
    <lineage>
        <taxon>Bacteria</taxon>
        <taxon>Pseudomonadati</taxon>
        <taxon>Pseudomonadota</taxon>
        <taxon>Betaproteobacteria</taxon>
        <taxon>Burkholderiales</taxon>
        <taxon>Burkholderiaceae</taxon>
        <taxon>Ralstonia</taxon>
    </lineage>
</organism>
<dbReference type="Gene3D" id="3.60.20.10">
    <property type="entry name" value="Glutamine Phosphoribosylpyrophosphate, subunit 1, domain 1"/>
    <property type="match status" value="1"/>
</dbReference>
<keyword evidence="3" id="KW-0378">Hydrolase</keyword>
<evidence type="ECO:0000256" key="1">
    <source>
        <dbReference type="ARBA" id="ARBA00006586"/>
    </source>
</evidence>
<dbReference type="OrthoDB" id="9760084at2"/>
<dbReference type="EMBL" id="CP016022">
    <property type="protein sequence ID" value="ANJ73442.1"/>
    <property type="molecule type" value="Genomic_DNA"/>
</dbReference>
<dbReference type="Proteomes" id="UP000078572">
    <property type="component" value="Chromosome 1"/>
</dbReference>
<gene>
    <name evidence="5" type="ORF">A9Y76_13615</name>
</gene>
<dbReference type="PANTHER" id="PTHR34218:SF3">
    <property type="entry name" value="ACYL-HOMOSERINE LACTONE ACYLASE PVDQ"/>
    <property type="match status" value="1"/>
</dbReference>
<dbReference type="Gene3D" id="1.10.1400.10">
    <property type="match status" value="1"/>
</dbReference>
<evidence type="ECO:0000313" key="6">
    <source>
        <dbReference type="Proteomes" id="UP000078572"/>
    </source>
</evidence>
<evidence type="ECO:0000256" key="4">
    <source>
        <dbReference type="ARBA" id="ARBA00023145"/>
    </source>
</evidence>
<dbReference type="InterPro" id="IPR043146">
    <property type="entry name" value="Penicillin_amidase_N_B-knob"/>
</dbReference>
<dbReference type="RefSeq" id="WP_064804828.1">
    <property type="nucleotide sequence ID" value="NZ_CP016022.1"/>
</dbReference>
<dbReference type="GeneID" id="61527053"/>
<comment type="similarity">
    <text evidence="1">Belongs to the peptidase S45 family.</text>
</comment>
<keyword evidence="4" id="KW-0865">Zymogen</keyword>
<protein>
    <submittedName>
        <fullName evidence="5">Aculeacin A acylase</fullName>
    </submittedName>
</protein>
<dbReference type="InterPro" id="IPR043147">
    <property type="entry name" value="Penicillin_amidase_A-knob"/>
</dbReference>
<dbReference type="CDD" id="cd01936">
    <property type="entry name" value="Ntn_CA"/>
    <property type="match status" value="1"/>
</dbReference>
<proteinExistence type="inferred from homology"/>
<dbReference type="InterPro" id="IPR002692">
    <property type="entry name" value="S45"/>
</dbReference>
<dbReference type="STRING" id="190721.ACS15_2847"/>
<dbReference type="Gene3D" id="2.30.120.10">
    <property type="match status" value="1"/>
</dbReference>
<reference evidence="6" key="1">
    <citation type="submission" date="2016-06" db="EMBL/GenBank/DDBJ databases">
        <authorList>
            <person name="Xu Y."/>
            <person name="Nagy A."/>
            <person name="Yan X."/>
            <person name="Kim S.W."/>
            <person name="Haley B."/>
            <person name="Liu N.T."/>
            <person name="Nou X."/>
        </authorList>
    </citation>
    <scope>NUCLEOTIDE SEQUENCE [LARGE SCALE GENOMIC DNA]</scope>
    <source>
        <strain evidence="6">ATCC 49129</strain>
    </source>
</reference>
<dbReference type="Pfam" id="PF01804">
    <property type="entry name" value="Penicil_amidase"/>
    <property type="match status" value="1"/>
</dbReference>
<keyword evidence="6" id="KW-1185">Reference proteome</keyword>
<dbReference type="InterPro" id="IPR023343">
    <property type="entry name" value="Penicillin_amidase_dom1"/>
</dbReference>